<evidence type="ECO:0000256" key="7">
    <source>
        <dbReference type="SAM" id="Coils"/>
    </source>
</evidence>
<dbReference type="EMBL" id="CP030840">
    <property type="protein sequence ID" value="AXC11056.1"/>
    <property type="molecule type" value="Genomic_DNA"/>
</dbReference>
<keyword evidence="10" id="KW-1185">Reference proteome</keyword>
<dbReference type="GO" id="GO:0002161">
    <property type="term" value="F:aminoacyl-tRNA deacylase activity"/>
    <property type="evidence" value="ECO:0007669"/>
    <property type="project" value="UniProtKB-ARBA"/>
</dbReference>
<keyword evidence="4" id="KW-0479">Metal-binding</keyword>
<dbReference type="Pfam" id="PF07973">
    <property type="entry name" value="tRNA_SAD"/>
    <property type="match status" value="1"/>
</dbReference>
<dbReference type="Pfam" id="PF01411">
    <property type="entry name" value="tRNA-synt_2c"/>
    <property type="match status" value="1"/>
</dbReference>
<dbReference type="Gene3D" id="3.30.980.10">
    <property type="entry name" value="Threonyl-trna Synthetase, Chain A, domain 2"/>
    <property type="match status" value="1"/>
</dbReference>
<organism evidence="9 10">
    <name type="scientific">Acidisarcina polymorpha</name>
    <dbReference type="NCBI Taxonomy" id="2211140"/>
    <lineage>
        <taxon>Bacteria</taxon>
        <taxon>Pseudomonadati</taxon>
        <taxon>Acidobacteriota</taxon>
        <taxon>Terriglobia</taxon>
        <taxon>Terriglobales</taxon>
        <taxon>Acidobacteriaceae</taxon>
        <taxon>Acidisarcina</taxon>
    </lineage>
</organism>
<dbReference type="PANTHER" id="PTHR43462:SF1">
    <property type="entry name" value="ALANYL-TRNA EDITING PROTEIN AARSD1"/>
    <property type="match status" value="1"/>
</dbReference>
<dbReference type="Gene3D" id="3.10.310.40">
    <property type="match status" value="1"/>
</dbReference>
<proteinExistence type="predicted"/>
<dbReference type="GO" id="GO:0003676">
    <property type="term" value="F:nucleic acid binding"/>
    <property type="evidence" value="ECO:0007669"/>
    <property type="project" value="InterPro"/>
</dbReference>
<dbReference type="Proteomes" id="UP000253606">
    <property type="component" value="Chromosome"/>
</dbReference>
<evidence type="ECO:0000259" key="8">
    <source>
        <dbReference type="PROSITE" id="PS50860"/>
    </source>
</evidence>
<dbReference type="SMART" id="SM00863">
    <property type="entry name" value="tRNA_SAD"/>
    <property type="match status" value="1"/>
</dbReference>
<accession>A0A2Z5FXD8</accession>
<dbReference type="RefSeq" id="WP_114206566.1">
    <property type="nucleotide sequence ID" value="NZ_CP030840.1"/>
</dbReference>
<dbReference type="InterPro" id="IPR009000">
    <property type="entry name" value="Transl_B-barrel_sf"/>
</dbReference>
<name>A0A2Z5FXD8_9BACT</name>
<dbReference type="SUPFAM" id="SSF50447">
    <property type="entry name" value="Translation proteins"/>
    <property type="match status" value="1"/>
</dbReference>
<protein>
    <recommendedName>
        <fullName evidence="3">Alanine--tRNA ligase</fullName>
    </recommendedName>
    <alternativeName>
        <fullName evidence="6">Alanyl-tRNA synthetase</fullName>
    </alternativeName>
</protein>
<comment type="cofactor">
    <cofactor evidence="1">
        <name>Zn(2+)</name>
        <dbReference type="ChEBI" id="CHEBI:29105"/>
    </cofactor>
</comment>
<dbReference type="GO" id="GO:0006419">
    <property type="term" value="P:alanyl-tRNA aminoacylation"/>
    <property type="evidence" value="ECO:0007669"/>
    <property type="project" value="InterPro"/>
</dbReference>
<dbReference type="Gene3D" id="6.10.250.550">
    <property type="match status" value="1"/>
</dbReference>
<keyword evidence="5" id="KW-0862">Zinc</keyword>
<dbReference type="InterPro" id="IPR018164">
    <property type="entry name" value="Ala-tRNA-synth_IIc_N"/>
</dbReference>
<evidence type="ECO:0000256" key="2">
    <source>
        <dbReference type="ARBA" id="ARBA00004496"/>
    </source>
</evidence>
<sequence length="421" mass="45695">MVDRLYYTDSFLTRFDAVVTDIRLVSRTGGEALWQVALDRSAFYPTSGGQPFDKGNLTATSRNGAVLEVAIDEVSEDEQGEVWHYTTKPLVAGTEVQATIDWQRRLDHMQQHSGQHLLSAIFSRELGAHTVSFHLGEESSTIDLNTASIAHASIERMERIANEIIAQDRSVSIRTVSREQADALLAAGQLRKLPEREGDIRLIEIEGIDLNACGGTHVRSTGQIGGLAVRSTEKVRHGLRVEFVCGLRAVAAARRDFSLLAQSAAALSISASQVPQSIERMLAETKQAAKDRQKLREEIARYEAADLLTKAFTHGGVHIVRHSFVDHDADYIKVLASKLTSNAGAVALLSSTQQEPASVVFARSADLKFSCGELLKSALVELGLRGGGSSTMAQGEVPHSALKTLFDRLEATARASTLPEA</sequence>
<dbReference type="InterPro" id="IPR018165">
    <property type="entry name" value="Ala-tRNA-synth_IIc_core"/>
</dbReference>
<evidence type="ECO:0000256" key="4">
    <source>
        <dbReference type="ARBA" id="ARBA00022723"/>
    </source>
</evidence>
<dbReference type="InterPro" id="IPR051335">
    <property type="entry name" value="Alanyl-tRNA_Editing_Enzymes"/>
</dbReference>
<keyword evidence="9" id="KW-0030">Aminoacyl-tRNA synthetase</keyword>
<dbReference type="OrthoDB" id="9812949at2"/>
<keyword evidence="7" id="KW-0175">Coiled coil</keyword>
<dbReference type="PROSITE" id="PS50860">
    <property type="entry name" value="AA_TRNA_LIGASE_II_ALA"/>
    <property type="match status" value="1"/>
</dbReference>
<dbReference type="GO" id="GO:0004813">
    <property type="term" value="F:alanine-tRNA ligase activity"/>
    <property type="evidence" value="ECO:0007669"/>
    <property type="project" value="InterPro"/>
</dbReference>
<gene>
    <name evidence="9" type="ORF">ACPOL_1714</name>
</gene>
<dbReference type="GO" id="GO:0046872">
    <property type="term" value="F:metal ion binding"/>
    <property type="evidence" value="ECO:0007669"/>
    <property type="project" value="UniProtKB-KW"/>
</dbReference>
<dbReference type="InterPro" id="IPR012947">
    <property type="entry name" value="tRNA_SAD"/>
</dbReference>
<dbReference type="Gene3D" id="2.40.30.130">
    <property type="match status" value="1"/>
</dbReference>
<dbReference type="InterPro" id="IPR018163">
    <property type="entry name" value="Thr/Ala-tRNA-synth_IIc_edit"/>
</dbReference>
<evidence type="ECO:0000313" key="9">
    <source>
        <dbReference type="EMBL" id="AXC11056.1"/>
    </source>
</evidence>
<dbReference type="AlphaFoldDB" id="A0A2Z5FXD8"/>
<feature type="coiled-coil region" evidence="7">
    <location>
        <begin position="278"/>
        <end position="305"/>
    </location>
</feature>
<dbReference type="GO" id="GO:0005524">
    <property type="term" value="F:ATP binding"/>
    <property type="evidence" value="ECO:0007669"/>
    <property type="project" value="InterPro"/>
</dbReference>
<evidence type="ECO:0000256" key="3">
    <source>
        <dbReference type="ARBA" id="ARBA00017959"/>
    </source>
</evidence>
<evidence type="ECO:0000256" key="1">
    <source>
        <dbReference type="ARBA" id="ARBA00001947"/>
    </source>
</evidence>
<keyword evidence="9" id="KW-0436">Ligase</keyword>
<evidence type="ECO:0000256" key="5">
    <source>
        <dbReference type="ARBA" id="ARBA00022833"/>
    </source>
</evidence>
<dbReference type="GO" id="GO:0005737">
    <property type="term" value="C:cytoplasm"/>
    <property type="evidence" value="ECO:0007669"/>
    <property type="project" value="UniProtKB-SubCell"/>
</dbReference>
<evidence type="ECO:0000256" key="6">
    <source>
        <dbReference type="ARBA" id="ARBA00032577"/>
    </source>
</evidence>
<dbReference type="PANTHER" id="PTHR43462">
    <property type="entry name" value="ALANYL-TRNA EDITING PROTEIN"/>
    <property type="match status" value="1"/>
</dbReference>
<comment type="subcellular location">
    <subcellularLocation>
        <location evidence="2">Cytoplasm</location>
    </subcellularLocation>
</comment>
<dbReference type="Gene3D" id="3.30.54.20">
    <property type="match status" value="1"/>
</dbReference>
<feature type="domain" description="Alanyl-transfer RNA synthetases family profile" evidence="8">
    <location>
        <begin position="1"/>
        <end position="255"/>
    </location>
</feature>
<dbReference type="KEGG" id="abas:ACPOL_1714"/>
<evidence type="ECO:0000313" key="10">
    <source>
        <dbReference type="Proteomes" id="UP000253606"/>
    </source>
</evidence>
<reference evidence="9 10" key="1">
    <citation type="journal article" date="2018" name="Front. Microbiol.">
        <title>Hydrolytic Capabilities as a Key to Environmental Success: Chitinolytic and Cellulolytic Acidobacteria From Acidic Sub-arctic Soils and Boreal Peatlands.</title>
        <authorList>
            <person name="Belova S.E."/>
            <person name="Ravin N.V."/>
            <person name="Pankratov T.A."/>
            <person name="Rakitin A.L."/>
            <person name="Ivanova A.A."/>
            <person name="Beletsky A.V."/>
            <person name="Mardanov A.V."/>
            <person name="Sinninghe Damste J.S."/>
            <person name="Dedysh S.N."/>
        </authorList>
    </citation>
    <scope>NUCLEOTIDE SEQUENCE [LARGE SCALE GENOMIC DNA]</scope>
    <source>
        <strain evidence="9 10">SBC82</strain>
    </source>
</reference>
<dbReference type="SUPFAM" id="SSF55186">
    <property type="entry name" value="ThrRS/AlaRS common domain"/>
    <property type="match status" value="1"/>
</dbReference>